<keyword evidence="2" id="KW-1185">Reference proteome</keyword>
<reference evidence="1 2" key="1">
    <citation type="journal article" date="2022" name="Hortic Res">
        <title>A haplotype resolved chromosomal level avocado genome allows analysis of novel avocado genes.</title>
        <authorList>
            <person name="Nath O."/>
            <person name="Fletcher S.J."/>
            <person name="Hayward A."/>
            <person name="Shaw L.M."/>
            <person name="Masouleh A.K."/>
            <person name="Furtado A."/>
            <person name="Henry R.J."/>
            <person name="Mitter N."/>
        </authorList>
    </citation>
    <scope>NUCLEOTIDE SEQUENCE [LARGE SCALE GENOMIC DNA]</scope>
    <source>
        <strain evidence="2">cv. Hass</strain>
    </source>
</reference>
<evidence type="ECO:0000313" key="1">
    <source>
        <dbReference type="EMBL" id="KAJ8619168.1"/>
    </source>
</evidence>
<evidence type="ECO:0000313" key="2">
    <source>
        <dbReference type="Proteomes" id="UP001234297"/>
    </source>
</evidence>
<proteinExistence type="predicted"/>
<dbReference type="EMBL" id="CM056812">
    <property type="protein sequence ID" value="KAJ8619168.1"/>
    <property type="molecule type" value="Genomic_DNA"/>
</dbReference>
<name>A0ACC2KE23_PERAE</name>
<sequence>MRIGGIVGPGSFQDKERVLPGSPLDRPIADTSTVETLSVEPEPVVISLFITVHKRSPCSPLLLPSHATLPPQQRGRDGEDAVADTEEDDDDEELAFVCQDPNAFTISADEIFSNGQIRPIYPIFNRDLIVEHGDCDKGKNLSPSIHLPLRKILINGLDASPVSSSPSTFSSPESDSLNRIPNRKYCLWSSKSAPPETPDRCKKSNSTGSSKWWRFRDLLHRSSNDGKDSFVFLSTSAIKRGEKEKTQKSISSFSTSTSASAKGKAVSAHEMHYMRNRKMSEGDRHRSNLPYRQDLALMCTRIKNKREVMG</sequence>
<gene>
    <name evidence="1" type="ORF">MRB53_015354</name>
</gene>
<accession>A0ACC2KE23</accession>
<comment type="caution">
    <text evidence="1">The sequence shown here is derived from an EMBL/GenBank/DDBJ whole genome shotgun (WGS) entry which is preliminary data.</text>
</comment>
<organism evidence="1 2">
    <name type="scientific">Persea americana</name>
    <name type="common">Avocado</name>
    <dbReference type="NCBI Taxonomy" id="3435"/>
    <lineage>
        <taxon>Eukaryota</taxon>
        <taxon>Viridiplantae</taxon>
        <taxon>Streptophyta</taxon>
        <taxon>Embryophyta</taxon>
        <taxon>Tracheophyta</taxon>
        <taxon>Spermatophyta</taxon>
        <taxon>Magnoliopsida</taxon>
        <taxon>Magnoliidae</taxon>
        <taxon>Laurales</taxon>
        <taxon>Lauraceae</taxon>
        <taxon>Persea</taxon>
    </lineage>
</organism>
<protein>
    <submittedName>
        <fullName evidence="1">Uncharacterized protein</fullName>
    </submittedName>
</protein>
<dbReference type="Proteomes" id="UP001234297">
    <property type="component" value="Chromosome 4"/>
</dbReference>